<evidence type="ECO:0000256" key="3">
    <source>
        <dbReference type="PROSITE-ProRule" id="PRU00176"/>
    </source>
</evidence>
<dbReference type="Gene3D" id="3.30.70.330">
    <property type="match status" value="1"/>
</dbReference>
<reference evidence="7" key="1">
    <citation type="submission" date="2021-02" db="EMBL/GenBank/DDBJ databases">
        <authorList>
            <person name="Dougan E. K."/>
            <person name="Rhodes N."/>
            <person name="Thang M."/>
            <person name="Chan C."/>
        </authorList>
    </citation>
    <scope>NUCLEOTIDE SEQUENCE</scope>
</reference>
<feature type="region of interest" description="Disordered" evidence="4">
    <location>
        <begin position="967"/>
        <end position="1002"/>
    </location>
</feature>
<dbReference type="SMART" id="SM00360">
    <property type="entry name" value="RRM"/>
    <property type="match status" value="1"/>
</dbReference>
<dbReference type="PANTHER" id="PTHR13952:SF9">
    <property type="entry name" value="SERINE_ARGININE REPETITIVE MATRIX PROTEIN 1-LIKE"/>
    <property type="match status" value="1"/>
</dbReference>
<name>A0A812VJ30_9DINO</name>
<dbReference type="GO" id="GO:0071011">
    <property type="term" value="C:precatalytic spliceosome"/>
    <property type="evidence" value="ECO:0007669"/>
    <property type="project" value="TreeGrafter"/>
</dbReference>
<dbReference type="EMBL" id="CAJNJA010030331">
    <property type="protein sequence ID" value="CAE7641990.1"/>
    <property type="molecule type" value="Genomic_DNA"/>
</dbReference>
<feature type="region of interest" description="Disordered" evidence="4">
    <location>
        <begin position="283"/>
        <end position="340"/>
    </location>
</feature>
<feature type="region of interest" description="Disordered" evidence="4">
    <location>
        <begin position="1019"/>
        <end position="1049"/>
    </location>
</feature>
<feature type="region of interest" description="Disordered" evidence="4">
    <location>
        <begin position="163"/>
        <end position="234"/>
    </location>
</feature>
<feature type="compositionally biased region" description="Pro residues" evidence="4">
    <location>
        <begin position="1030"/>
        <end position="1040"/>
    </location>
</feature>
<dbReference type="InterPro" id="IPR051183">
    <property type="entry name" value="U1_U11-U12_snRNP_70-35kDa"/>
</dbReference>
<dbReference type="InterPro" id="IPR012677">
    <property type="entry name" value="Nucleotide-bd_a/b_plait_sf"/>
</dbReference>
<dbReference type="GO" id="GO:0005685">
    <property type="term" value="C:U1 snRNP"/>
    <property type="evidence" value="ECO:0007669"/>
    <property type="project" value="TreeGrafter"/>
</dbReference>
<comment type="subcellular location">
    <subcellularLocation>
        <location evidence="1">Nucleus</location>
    </subcellularLocation>
</comment>
<keyword evidence="5" id="KW-1133">Transmembrane helix</keyword>
<dbReference type="InterPro" id="IPR035979">
    <property type="entry name" value="RBD_domain_sf"/>
</dbReference>
<dbReference type="GO" id="GO:0071004">
    <property type="term" value="C:U2-type prespliceosome"/>
    <property type="evidence" value="ECO:0007669"/>
    <property type="project" value="TreeGrafter"/>
</dbReference>
<dbReference type="GO" id="GO:0000398">
    <property type="term" value="P:mRNA splicing, via spliceosome"/>
    <property type="evidence" value="ECO:0007669"/>
    <property type="project" value="TreeGrafter"/>
</dbReference>
<dbReference type="OrthoDB" id="439808at2759"/>
<dbReference type="PANTHER" id="PTHR13952">
    <property type="entry name" value="U1 SMALL NUCLEAR RIBONUCLEOPROTEIN 70 KD"/>
    <property type="match status" value="1"/>
</dbReference>
<evidence type="ECO:0000256" key="2">
    <source>
        <dbReference type="ARBA" id="ARBA00023242"/>
    </source>
</evidence>
<keyword evidence="8" id="KW-1185">Reference proteome</keyword>
<feature type="compositionally biased region" description="Low complexity" evidence="4">
    <location>
        <begin position="910"/>
        <end position="928"/>
    </location>
</feature>
<dbReference type="PROSITE" id="PS50102">
    <property type="entry name" value="RRM"/>
    <property type="match status" value="1"/>
</dbReference>
<evidence type="ECO:0000256" key="4">
    <source>
        <dbReference type="SAM" id="MobiDB-lite"/>
    </source>
</evidence>
<feature type="domain" description="RRM" evidence="6">
    <location>
        <begin position="74"/>
        <end position="159"/>
    </location>
</feature>
<evidence type="ECO:0000313" key="8">
    <source>
        <dbReference type="Proteomes" id="UP000601435"/>
    </source>
</evidence>
<comment type="caution">
    <text evidence="7">The sequence shown here is derived from an EMBL/GenBank/DDBJ whole genome shotgun (WGS) entry which is preliminary data.</text>
</comment>
<dbReference type="AlphaFoldDB" id="A0A812VJ30"/>
<keyword evidence="2" id="KW-0539">Nucleus</keyword>
<feature type="compositionally biased region" description="Pro residues" evidence="4">
    <location>
        <begin position="971"/>
        <end position="984"/>
    </location>
</feature>
<dbReference type="Proteomes" id="UP000601435">
    <property type="component" value="Unassembled WGS sequence"/>
</dbReference>
<evidence type="ECO:0000313" key="7">
    <source>
        <dbReference type="EMBL" id="CAE7641990.1"/>
    </source>
</evidence>
<feature type="region of interest" description="Disordered" evidence="4">
    <location>
        <begin position="910"/>
        <end position="949"/>
    </location>
</feature>
<gene>
    <name evidence="7" type="primary">RNU1</name>
    <name evidence="7" type="ORF">SNEC2469_LOCUS18136</name>
</gene>
<keyword evidence="3" id="KW-0694">RNA-binding</keyword>
<evidence type="ECO:0000256" key="1">
    <source>
        <dbReference type="ARBA" id="ARBA00004123"/>
    </source>
</evidence>
<organism evidence="7 8">
    <name type="scientific">Symbiodinium necroappetens</name>
    <dbReference type="NCBI Taxonomy" id="1628268"/>
    <lineage>
        <taxon>Eukaryota</taxon>
        <taxon>Sar</taxon>
        <taxon>Alveolata</taxon>
        <taxon>Dinophyceae</taxon>
        <taxon>Suessiales</taxon>
        <taxon>Symbiodiniaceae</taxon>
        <taxon>Symbiodinium</taxon>
    </lineage>
</organism>
<dbReference type="InterPro" id="IPR000504">
    <property type="entry name" value="RRM_dom"/>
</dbReference>
<keyword evidence="5" id="KW-0812">Transmembrane</keyword>
<accession>A0A812VJ30</accession>
<dbReference type="SUPFAM" id="SSF54928">
    <property type="entry name" value="RNA-binding domain, RBD"/>
    <property type="match status" value="1"/>
</dbReference>
<dbReference type="Pfam" id="PF00076">
    <property type="entry name" value="RRM_1"/>
    <property type="match status" value="1"/>
</dbReference>
<feature type="transmembrane region" description="Helical" evidence="5">
    <location>
        <begin position="363"/>
        <end position="385"/>
    </location>
</feature>
<dbReference type="GO" id="GO:0003729">
    <property type="term" value="F:mRNA binding"/>
    <property type="evidence" value="ECO:0007669"/>
    <property type="project" value="TreeGrafter"/>
</dbReference>
<feature type="compositionally biased region" description="Basic and acidic residues" evidence="4">
    <location>
        <begin position="289"/>
        <end position="298"/>
    </location>
</feature>
<dbReference type="GO" id="GO:0030619">
    <property type="term" value="F:U1 snRNA binding"/>
    <property type="evidence" value="ECO:0007669"/>
    <property type="project" value="TreeGrafter"/>
</dbReference>
<keyword evidence="5" id="KW-0472">Membrane</keyword>
<feature type="compositionally biased region" description="Basic and acidic residues" evidence="4">
    <location>
        <begin position="172"/>
        <end position="184"/>
    </location>
</feature>
<evidence type="ECO:0000259" key="6">
    <source>
        <dbReference type="PROSITE" id="PS50102"/>
    </source>
</evidence>
<feature type="region of interest" description="Disordered" evidence="4">
    <location>
        <begin position="1"/>
        <end position="52"/>
    </location>
</feature>
<evidence type="ECO:0000256" key="5">
    <source>
        <dbReference type="SAM" id="Phobius"/>
    </source>
</evidence>
<protein>
    <submittedName>
        <fullName evidence="7">RNU1 protein</fullName>
    </submittedName>
</protein>
<proteinExistence type="predicted"/>
<sequence length="1049" mass="111086">MADNYGKGKRSRKGGKKGEDYDSGYGKGYGAPRNNGNMGGQSAGGKPAKDAAQVHHYPPKEMAADVGYPVRGGQTLLIAYFPWEASEADIEREFSKFCRVKRVHLVVDKSSRKPRCFGFVKFLSKADAEEALRATTQGLVQLPDTRGHVWHLKAEWTKSGDMVVDDSEAEQEVAKRKEERRSRTDTATPGAAPRTNSGKGSAPPPKGALHPGVPAPLPPLQTRYPPQAAIGMPPPPPAALHCRAQPEVGKVEGMSADSGLALPRPASSMDAPRISLGGLAEAPRNAVTEPEKARVARRPEHHRMATPRTSLGSAASSPRRGRRLLQRPENHAMETPRTSIGSGRLSLASLREVNQKCTRRQKLACGLVTLMLLALVAGVLAFVLLRKDSVGPSAGIPQGNCSAVQIEQGCAPGFCAGGQCSCAPNYDQMDKSHCAVPLANKRMQFFVYKVVEDSANADGCSADFAQAFSLQGVLWYIHNAVVNQSCPRSGNLSRILRCRATVFNTEQPFLEWKGQFGPFTTFDSSGSCTSPDCLQTWRKFGRVVGCLPWSGYMGGYSYGNSTHLYSFPDEGKSVPWSCAEPDGSKNCTWKMEEAGEVRLDDLENISDYKAFCTKGGAEYIKSKDTGRGCSFWDHQNSSMANTHRVARLQQLFEASQHPEQQQRSLAHSHAVPPLQQPLPHQGQLYGQHMYGSQGQQLYGNQASIYGGGVPVAPLSRDPAVGGALDATAAPPLLRDINSYAHASAAAQQAAYPGSSYAAAVAAAAAHAPGYPPAQSQSYVGQPYAGSQQPYVSQQAYPGTGQYSAAGQQAAYAAGQQAYQTAAATASSAVYPSAGGAYPPQAQSGYGAPPGYGAAAQYGQQPASYTANPATAYAAAGYGLGQSPYNYLQQPAAGSGVVAYGSYQGAQSQVAQAQPQPQAQLQPYTQPQADPTVATGSLGRGPATADQQSQQQYLDMVWQLSDMSLNDKQALPAPPAQQPPAPPAEHVPTANWQRDGTVPAAGSSAAVWNSFDDAAAKGMVDGLVGGDETSAPPPLPPPPPNANTAMWGSH</sequence>